<dbReference type="PANTHER" id="PTHR43726">
    <property type="entry name" value="3-METHYLORNITHINE SYNTHASE"/>
    <property type="match status" value="1"/>
</dbReference>
<dbReference type="SMART" id="SM00729">
    <property type="entry name" value="Elp3"/>
    <property type="match status" value="1"/>
</dbReference>
<dbReference type="InterPro" id="IPR034422">
    <property type="entry name" value="HydE/PylB-like"/>
</dbReference>
<feature type="binding site" evidence="7">
    <location>
        <position position="68"/>
    </location>
    <ligand>
        <name>[4Fe-4S] cluster</name>
        <dbReference type="ChEBI" id="CHEBI:49883"/>
        <note>4Fe-4S-S-AdoMet</note>
    </ligand>
</feature>
<evidence type="ECO:0000256" key="5">
    <source>
        <dbReference type="ARBA" id="ARBA00023014"/>
    </source>
</evidence>
<dbReference type="OrthoDB" id="9775764at2"/>
<dbReference type="Gene3D" id="3.20.20.70">
    <property type="entry name" value="Aldolase class I"/>
    <property type="match status" value="1"/>
</dbReference>
<feature type="binding site" evidence="8">
    <location>
        <position position="182"/>
    </location>
    <ligand>
        <name>S-adenosyl-L-methionine</name>
        <dbReference type="ChEBI" id="CHEBI:59789"/>
    </ligand>
</feature>
<evidence type="ECO:0000256" key="3">
    <source>
        <dbReference type="ARBA" id="ARBA00022723"/>
    </source>
</evidence>
<dbReference type="SFLD" id="SFLDG01280">
    <property type="entry name" value="HydE/PylB-like"/>
    <property type="match status" value="1"/>
</dbReference>
<evidence type="ECO:0000256" key="2">
    <source>
        <dbReference type="ARBA" id="ARBA00022691"/>
    </source>
</evidence>
<name>A0A1I6EEC9_9FIRM</name>
<evidence type="ECO:0000313" key="10">
    <source>
        <dbReference type="EMBL" id="SFR16100.1"/>
    </source>
</evidence>
<feature type="binding site" evidence="8">
    <location>
        <position position="138"/>
    </location>
    <ligand>
        <name>(3R)-3-methyl-D-ornithine</name>
        <dbReference type="ChEBI" id="CHEBI:64642"/>
    </ligand>
</feature>
<evidence type="ECO:0000256" key="7">
    <source>
        <dbReference type="PIRSR" id="PIRSR004762-1"/>
    </source>
</evidence>
<dbReference type="InterPro" id="IPR024021">
    <property type="entry name" value="FeFe-hyd_HydE_rSAM"/>
</dbReference>
<reference evidence="11" key="1">
    <citation type="submission" date="2016-10" db="EMBL/GenBank/DDBJ databases">
        <authorList>
            <person name="Varghese N."/>
            <person name="Submissions S."/>
        </authorList>
    </citation>
    <scope>NUCLEOTIDE SEQUENCE [LARGE SCALE GENOMIC DNA]</scope>
    <source>
        <strain evidence="11">DSM 3669</strain>
    </source>
</reference>
<dbReference type="SUPFAM" id="SSF102114">
    <property type="entry name" value="Radical SAM enzymes"/>
    <property type="match status" value="1"/>
</dbReference>
<evidence type="ECO:0000256" key="1">
    <source>
        <dbReference type="ARBA" id="ARBA00022485"/>
    </source>
</evidence>
<keyword evidence="2 7" id="KW-0949">S-adenosyl-L-methionine</keyword>
<feature type="domain" description="Radical SAM core" evidence="9">
    <location>
        <begin position="50"/>
        <end position="270"/>
    </location>
</feature>
<dbReference type="SFLD" id="SFLDG01060">
    <property type="entry name" value="BATS_domain_containing"/>
    <property type="match status" value="1"/>
</dbReference>
<keyword evidence="5 7" id="KW-0411">Iron-sulfur</keyword>
<evidence type="ECO:0000256" key="8">
    <source>
        <dbReference type="PIRSR" id="PIRSR004762-2"/>
    </source>
</evidence>
<dbReference type="InterPro" id="IPR007197">
    <property type="entry name" value="rSAM"/>
</dbReference>
<evidence type="ECO:0000313" key="11">
    <source>
        <dbReference type="Proteomes" id="UP000199584"/>
    </source>
</evidence>
<dbReference type="GO" id="GO:0051539">
    <property type="term" value="F:4 iron, 4 sulfur cluster binding"/>
    <property type="evidence" value="ECO:0007669"/>
    <property type="project" value="UniProtKB-KW"/>
</dbReference>
<comment type="cofactor">
    <cofactor evidence="7">
        <name>[4Fe-4S] cluster</name>
        <dbReference type="ChEBI" id="CHEBI:49883"/>
    </cofactor>
    <text evidence="7">Binds 1 [4Fe-4S] cluster. The cluster is coordinated with 3 cysteines and an exchangeable S-adenosyl-L-methionine.</text>
</comment>
<dbReference type="GO" id="GO:0044272">
    <property type="term" value="P:sulfur compound biosynthetic process"/>
    <property type="evidence" value="ECO:0007669"/>
    <property type="project" value="UniProtKB-ARBA"/>
</dbReference>
<dbReference type="InterPro" id="IPR013785">
    <property type="entry name" value="Aldolase_TIM"/>
</dbReference>
<dbReference type="InterPro" id="IPR058240">
    <property type="entry name" value="rSAM_sf"/>
</dbReference>
<dbReference type="CDD" id="cd01335">
    <property type="entry name" value="Radical_SAM"/>
    <property type="match status" value="1"/>
</dbReference>
<gene>
    <name evidence="10" type="ORF">SAMN05660706_13819</name>
</gene>
<dbReference type="SMART" id="SM00876">
    <property type="entry name" value="BATS"/>
    <property type="match status" value="1"/>
</dbReference>
<dbReference type="RefSeq" id="WP_092487231.1">
    <property type="nucleotide sequence ID" value="NZ_FOYM01000038.1"/>
</dbReference>
<proteinExistence type="predicted"/>
<feature type="binding site" evidence="8">
    <location>
        <position position="233"/>
    </location>
    <ligand>
        <name>S-adenosyl-L-methionine</name>
        <dbReference type="ChEBI" id="CHEBI:59789"/>
    </ligand>
</feature>
<dbReference type="STRING" id="39060.SAMN05660706_13819"/>
<dbReference type="NCBIfam" id="TIGR03956">
    <property type="entry name" value="rSAM_HydE"/>
    <property type="match status" value="1"/>
</dbReference>
<dbReference type="GO" id="GO:0042364">
    <property type="term" value="P:water-soluble vitamin biosynthetic process"/>
    <property type="evidence" value="ECO:0007669"/>
    <property type="project" value="UniProtKB-ARBA"/>
</dbReference>
<evidence type="ECO:0000259" key="9">
    <source>
        <dbReference type="PROSITE" id="PS51918"/>
    </source>
</evidence>
<dbReference type="PROSITE" id="PS51918">
    <property type="entry name" value="RADICAL_SAM"/>
    <property type="match status" value="1"/>
</dbReference>
<dbReference type="SFLD" id="SFLDS00029">
    <property type="entry name" value="Radical_SAM"/>
    <property type="match status" value="1"/>
</dbReference>
<dbReference type="Pfam" id="PF04055">
    <property type="entry name" value="Radical_SAM"/>
    <property type="match status" value="1"/>
</dbReference>
<dbReference type="AlphaFoldDB" id="A0A1I6EEC9"/>
<keyword evidence="1 7" id="KW-0004">4Fe-4S</keyword>
<evidence type="ECO:0000256" key="4">
    <source>
        <dbReference type="ARBA" id="ARBA00023004"/>
    </source>
</evidence>
<sequence>MPALDAALNSLLTGEQPGVELITTLLSADAEQMPALFAAANGVRRLGVGEAVHLRAIVEFSNYCRKNCLYCGLRRDNKSLPRYRLTEQEIIEAVDNAAAMGFRTVVLQSGEDLYYTAANIARLIDRIKNKYDLAVTLSVGERGYADYKTWREAGADRYLLKQETVDEKLFQYLKPDSRLRERLQCLHWLKELGYQTGSGNMVGLPGQNPTTLAGDILFMRELEVEMAGIGPFLPHHDTPLKDAAPGGLELTLKTLAVARLCLPRAHLPATTALSTLTPGGRELALKSGANVIMPNLTPLHVRDKYLIYPQKSDIIEHPDRTLKNINKLLAELARPLAKDHGHACQITGR</sequence>
<dbReference type="PIRSF" id="PIRSF004762">
    <property type="entry name" value="CHP00423"/>
    <property type="match status" value="1"/>
</dbReference>
<keyword evidence="11" id="KW-1185">Reference proteome</keyword>
<accession>A0A1I6EEC9</accession>
<feature type="binding site" evidence="7">
    <location>
        <position position="71"/>
    </location>
    <ligand>
        <name>[4Fe-4S] cluster</name>
        <dbReference type="ChEBI" id="CHEBI:49883"/>
        <note>4Fe-4S-S-AdoMet</note>
    </ligand>
</feature>
<organism evidence="10 11">
    <name type="scientific">Desulfoscipio geothermicus DSM 3669</name>
    <dbReference type="NCBI Taxonomy" id="1121426"/>
    <lineage>
        <taxon>Bacteria</taxon>
        <taxon>Bacillati</taxon>
        <taxon>Bacillota</taxon>
        <taxon>Clostridia</taxon>
        <taxon>Eubacteriales</taxon>
        <taxon>Desulfallaceae</taxon>
        <taxon>Desulfoscipio</taxon>
    </lineage>
</organism>
<dbReference type="GO" id="GO:0046872">
    <property type="term" value="F:metal ion binding"/>
    <property type="evidence" value="ECO:0007669"/>
    <property type="project" value="UniProtKB-KW"/>
</dbReference>
<evidence type="ECO:0000256" key="6">
    <source>
        <dbReference type="ARBA" id="ARBA00034078"/>
    </source>
</evidence>
<dbReference type="InterPro" id="IPR010722">
    <property type="entry name" value="BATS_dom"/>
</dbReference>
<dbReference type="GO" id="GO:0016740">
    <property type="term" value="F:transferase activity"/>
    <property type="evidence" value="ECO:0007669"/>
    <property type="project" value="TreeGrafter"/>
</dbReference>
<protein>
    <submittedName>
        <fullName evidence="10">Iron-only hydrogenase maturation protein HydE</fullName>
    </submittedName>
</protein>
<feature type="binding site" evidence="7">
    <location>
        <position position="64"/>
    </location>
    <ligand>
        <name>[4Fe-4S] cluster</name>
        <dbReference type="ChEBI" id="CHEBI:49883"/>
        <note>4Fe-4S-S-AdoMet</note>
    </ligand>
</feature>
<keyword evidence="3" id="KW-0479">Metal-binding</keyword>
<keyword evidence="4 7" id="KW-0408">Iron</keyword>
<dbReference type="EMBL" id="FOYM01000038">
    <property type="protein sequence ID" value="SFR16100.1"/>
    <property type="molecule type" value="Genomic_DNA"/>
</dbReference>
<comment type="cofactor">
    <cofactor evidence="6">
        <name>[2Fe-2S] cluster</name>
        <dbReference type="ChEBI" id="CHEBI:190135"/>
    </cofactor>
</comment>
<dbReference type="PANTHER" id="PTHR43726:SF1">
    <property type="entry name" value="BIOTIN SYNTHASE"/>
    <property type="match status" value="1"/>
</dbReference>
<feature type="binding site" evidence="8">
    <location>
        <position position="163"/>
    </location>
    <ligand>
        <name>S-adenosyl-L-methionine</name>
        <dbReference type="ChEBI" id="CHEBI:59789"/>
    </ligand>
</feature>
<dbReference type="SFLD" id="SFLDF00348">
    <property type="entry name" value="FeFe_hydrogenase_maturase_(Hyd"/>
    <property type="match status" value="1"/>
</dbReference>
<dbReference type="InterPro" id="IPR006638">
    <property type="entry name" value="Elp3/MiaA/NifB-like_rSAM"/>
</dbReference>
<dbReference type="Proteomes" id="UP000199584">
    <property type="component" value="Unassembled WGS sequence"/>
</dbReference>